<evidence type="ECO:0000313" key="5">
    <source>
        <dbReference type="Proteomes" id="UP001320876"/>
    </source>
</evidence>
<evidence type="ECO:0000313" key="4">
    <source>
        <dbReference type="EMBL" id="MCW1923834.1"/>
    </source>
</evidence>
<evidence type="ECO:0000256" key="1">
    <source>
        <dbReference type="ARBA" id="ARBA00022553"/>
    </source>
</evidence>
<dbReference type="Proteomes" id="UP001320876">
    <property type="component" value="Unassembled WGS sequence"/>
</dbReference>
<keyword evidence="5" id="KW-1185">Reference proteome</keyword>
<dbReference type="PANTHER" id="PTHR44591">
    <property type="entry name" value="STRESS RESPONSE REGULATOR PROTEIN 1"/>
    <property type="match status" value="1"/>
</dbReference>
<organism evidence="4 5">
    <name type="scientific">Luteolibacter arcticus</name>
    <dbReference type="NCBI Taxonomy" id="1581411"/>
    <lineage>
        <taxon>Bacteria</taxon>
        <taxon>Pseudomonadati</taxon>
        <taxon>Verrucomicrobiota</taxon>
        <taxon>Verrucomicrobiia</taxon>
        <taxon>Verrucomicrobiales</taxon>
        <taxon>Verrucomicrobiaceae</taxon>
        <taxon>Luteolibacter</taxon>
    </lineage>
</organism>
<dbReference type="Gene3D" id="3.40.50.2300">
    <property type="match status" value="1"/>
</dbReference>
<name>A0ABT3GJZ6_9BACT</name>
<feature type="modified residue" description="4-aspartylphosphate" evidence="2">
    <location>
        <position position="56"/>
    </location>
</feature>
<dbReference type="SMART" id="SM00448">
    <property type="entry name" value="REC"/>
    <property type="match status" value="1"/>
</dbReference>
<dbReference type="InterPro" id="IPR001789">
    <property type="entry name" value="Sig_transdc_resp-reg_receiver"/>
</dbReference>
<dbReference type="PROSITE" id="PS50110">
    <property type="entry name" value="RESPONSE_REGULATORY"/>
    <property type="match status" value="1"/>
</dbReference>
<accession>A0ABT3GJZ6</accession>
<proteinExistence type="predicted"/>
<dbReference type="InterPro" id="IPR050595">
    <property type="entry name" value="Bact_response_regulator"/>
</dbReference>
<sequence>MTPGKSTIFIIDDDASVRRALTRVMTQAGLPSEAYESAEAFLAATHQGDAGCIVADMTMPGMSGLELKILLDSAGLKLPLVLLTAQDTDETRAAARSAGAAAYFRKPVDIQALLDAVRWACYPANPGSLP</sequence>
<protein>
    <submittedName>
        <fullName evidence="4">Response regulator</fullName>
    </submittedName>
</protein>
<comment type="caution">
    <text evidence="4">The sequence shown here is derived from an EMBL/GenBank/DDBJ whole genome shotgun (WGS) entry which is preliminary data.</text>
</comment>
<evidence type="ECO:0000256" key="2">
    <source>
        <dbReference type="PROSITE-ProRule" id="PRU00169"/>
    </source>
</evidence>
<gene>
    <name evidence="4" type="ORF">OKA05_14800</name>
</gene>
<dbReference type="InterPro" id="IPR011006">
    <property type="entry name" value="CheY-like_superfamily"/>
</dbReference>
<dbReference type="RefSeq" id="WP_264487941.1">
    <property type="nucleotide sequence ID" value="NZ_JAPDDT010000006.1"/>
</dbReference>
<feature type="domain" description="Response regulatory" evidence="3">
    <location>
        <begin position="7"/>
        <end position="121"/>
    </location>
</feature>
<evidence type="ECO:0000259" key="3">
    <source>
        <dbReference type="PROSITE" id="PS50110"/>
    </source>
</evidence>
<dbReference type="EMBL" id="JAPDDT010000006">
    <property type="protein sequence ID" value="MCW1923834.1"/>
    <property type="molecule type" value="Genomic_DNA"/>
</dbReference>
<reference evidence="4 5" key="1">
    <citation type="submission" date="2022-10" db="EMBL/GenBank/DDBJ databases">
        <title>Luteolibacter arcticus strain CCTCC AB 2014275, whole genome shotgun sequencing project.</title>
        <authorList>
            <person name="Zhao G."/>
            <person name="Shen L."/>
        </authorList>
    </citation>
    <scope>NUCLEOTIDE SEQUENCE [LARGE SCALE GENOMIC DNA]</scope>
    <source>
        <strain evidence="4 5">CCTCC AB 2014275</strain>
    </source>
</reference>
<dbReference type="Pfam" id="PF00072">
    <property type="entry name" value="Response_reg"/>
    <property type="match status" value="1"/>
</dbReference>
<dbReference type="SUPFAM" id="SSF52172">
    <property type="entry name" value="CheY-like"/>
    <property type="match status" value="1"/>
</dbReference>
<keyword evidence="1 2" id="KW-0597">Phosphoprotein</keyword>
<dbReference type="PANTHER" id="PTHR44591:SF3">
    <property type="entry name" value="RESPONSE REGULATORY DOMAIN-CONTAINING PROTEIN"/>
    <property type="match status" value="1"/>
</dbReference>